<dbReference type="PANTHER" id="PTHR35580">
    <property type="entry name" value="CELL SURFACE GLYCOPROTEIN (S-LAYER PROTEIN)-LIKE PROTEIN"/>
    <property type="match status" value="1"/>
</dbReference>
<name>A0ABS3QJT5_9BACT</name>
<evidence type="ECO:0008006" key="3">
    <source>
        <dbReference type="Google" id="ProtNLM"/>
    </source>
</evidence>
<dbReference type="PANTHER" id="PTHR35580:SF1">
    <property type="entry name" value="PHYTASE-LIKE DOMAIN-CONTAINING PROTEIN"/>
    <property type="match status" value="1"/>
</dbReference>
<comment type="caution">
    <text evidence="1">The sequence shown here is derived from an EMBL/GenBank/DDBJ whole genome shotgun (WGS) entry which is preliminary data.</text>
</comment>
<dbReference type="SUPFAM" id="SSF63829">
    <property type="entry name" value="Calcium-dependent phosphotriesterase"/>
    <property type="match status" value="1"/>
</dbReference>
<protein>
    <recommendedName>
        <fullName evidence="3">T9SS type A sorting domain-containing protein</fullName>
    </recommendedName>
</protein>
<organism evidence="1 2">
    <name type="scientific">Hymenobacter negativus</name>
    <dbReference type="NCBI Taxonomy" id="2795026"/>
    <lineage>
        <taxon>Bacteria</taxon>
        <taxon>Pseudomonadati</taxon>
        <taxon>Bacteroidota</taxon>
        <taxon>Cytophagia</taxon>
        <taxon>Cytophagales</taxon>
        <taxon>Hymenobacteraceae</taxon>
        <taxon>Hymenobacter</taxon>
    </lineage>
</organism>
<reference evidence="1 2" key="1">
    <citation type="submission" date="2021-03" db="EMBL/GenBank/DDBJ databases">
        <authorList>
            <person name="Kim M.K."/>
        </authorList>
    </citation>
    <scope>NUCLEOTIDE SEQUENCE [LARGE SCALE GENOMIC DNA]</scope>
    <source>
        <strain evidence="1 2">BT442</strain>
    </source>
</reference>
<dbReference type="EMBL" id="JAGETZ010000011">
    <property type="protein sequence ID" value="MBO2011516.1"/>
    <property type="molecule type" value="Genomic_DNA"/>
</dbReference>
<proteinExistence type="predicted"/>
<gene>
    <name evidence="1" type="ORF">J4E00_20795</name>
</gene>
<evidence type="ECO:0000313" key="1">
    <source>
        <dbReference type="EMBL" id="MBO2011516.1"/>
    </source>
</evidence>
<keyword evidence="2" id="KW-1185">Reference proteome</keyword>
<accession>A0ABS3QJT5</accession>
<dbReference type="InterPro" id="IPR052918">
    <property type="entry name" value="Motility_Chemotaxis_Reg"/>
</dbReference>
<dbReference type="Gene3D" id="2.80.10.50">
    <property type="match status" value="1"/>
</dbReference>
<evidence type="ECO:0000313" key="2">
    <source>
        <dbReference type="Proteomes" id="UP000664369"/>
    </source>
</evidence>
<dbReference type="Proteomes" id="UP000664369">
    <property type="component" value="Unassembled WGS sequence"/>
</dbReference>
<sequence length="547" mass="55136">MLVSTPAHWASWPRLVVLWVACFMLATPMVRAQTAPTWASVRRLPAATSVGQSRAESIALATDGSQYVVGRFTGTLVLGNITLTEGAGSGHLYLAKYSAAGVALWATKLDANGSSVHAKVAVDAAGNAYLAGDFDTFLTLGSTTLTATTVAGTPNDAFLVKYDSQGVQQWVRQAVAGGAGNTGSAFLYGVATDASGNVTIAGDFLNSVSFGGTPFTGAGVYLYRFSPTGTLLLSKQVSDDGFADDLVLDAAGNAYITGGFYNNTTFGTTTLPNAGNADLFLCKLNAAGTLQWVQTAGGPDEDAGTALALDAAGNAVVCGYYGNAKYLVRVTNQGALGWTRVLASGSLGYSPFNAVVYDGRGGFFVAGRFSGSLILGNTTLTATGLSACVARYDGQGTAVWASQAVSTGTPAGSGADGLATDAAGTIYLAGYALSSTQFGSLPVSTGGSDALVATLTAGSVLATHAASPALALAAYPNPASGRVTLTLPVGGGQLELLDALGRRVRQLALPATAGPCAVPLAGLAPGLYQLRATLGNGQPAQATLQVQ</sequence>